<evidence type="ECO:0000256" key="1">
    <source>
        <dbReference type="SAM" id="Phobius"/>
    </source>
</evidence>
<keyword evidence="1" id="KW-1133">Transmembrane helix</keyword>
<protein>
    <submittedName>
        <fullName evidence="2">Uncharacterized protein</fullName>
    </submittedName>
</protein>
<evidence type="ECO:0000313" key="3">
    <source>
        <dbReference type="Proteomes" id="UP000811609"/>
    </source>
</evidence>
<keyword evidence="1" id="KW-0472">Membrane</keyword>
<evidence type="ECO:0000313" key="2">
    <source>
        <dbReference type="EMBL" id="KAG6627217.1"/>
    </source>
</evidence>
<keyword evidence="3" id="KW-1185">Reference proteome</keyword>
<accession>A0A8T1NE35</accession>
<comment type="caution">
    <text evidence="2">The sequence shown here is derived from an EMBL/GenBank/DDBJ whole genome shotgun (WGS) entry which is preliminary data.</text>
</comment>
<feature type="transmembrane region" description="Helical" evidence="1">
    <location>
        <begin position="28"/>
        <end position="43"/>
    </location>
</feature>
<name>A0A8T1NE35_CARIL</name>
<sequence>MHFYWFFSVFMLFSTSVSLVCFDFPNFLLVSSSFLLVSFILLFDNKASGLRCDDDDNKPRSADRVFSPLQACVSAKVALLQSCYGGEVRLGWREQTNVEFVGEYVGHSRMLLRLLAVGEGGVCRALIDKKTMGRQRGLEVHHGG</sequence>
<proteinExistence type="predicted"/>
<reference evidence="2" key="1">
    <citation type="submission" date="2020-12" db="EMBL/GenBank/DDBJ databases">
        <title>WGS assembly of Carya illinoinensis cv. Pawnee.</title>
        <authorList>
            <person name="Platts A."/>
            <person name="Shu S."/>
            <person name="Wright S."/>
            <person name="Barry K."/>
            <person name="Edger P."/>
            <person name="Pires J.C."/>
            <person name="Schmutz J."/>
        </authorList>
    </citation>
    <scope>NUCLEOTIDE SEQUENCE</scope>
    <source>
        <tissue evidence="2">Leaf</tissue>
    </source>
</reference>
<dbReference type="Proteomes" id="UP000811609">
    <property type="component" value="Chromosome 15"/>
</dbReference>
<keyword evidence="1" id="KW-0812">Transmembrane</keyword>
<dbReference type="EMBL" id="CM031823">
    <property type="protein sequence ID" value="KAG6627217.1"/>
    <property type="molecule type" value="Genomic_DNA"/>
</dbReference>
<dbReference type="AlphaFoldDB" id="A0A8T1NE35"/>
<gene>
    <name evidence="2" type="ORF">CIPAW_15G111000</name>
</gene>
<organism evidence="2 3">
    <name type="scientific">Carya illinoinensis</name>
    <name type="common">Pecan</name>
    <dbReference type="NCBI Taxonomy" id="32201"/>
    <lineage>
        <taxon>Eukaryota</taxon>
        <taxon>Viridiplantae</taxon>
        <taxon>Streptophyta</taxon>
        <taxon>Embryophyta</taxon>
        <taxon>Tracheophyta</taxon>
        <taxon>Spermatophyta</taxon>
        <taxon>Magnoliopsida</taxon>
        <taxon>eudicotyledons</taxon>
        <taxon>Gunneridae</taxon>
        <taxon>Pentapetalae</taxon>
        <taxon>rosids</taxon>
        <taxon>fabids</taxon>
        <taxon>Fagales</taxon>
        <taxon>Juglandaceae</taxon>
        <taxon>Carya</taxon>
    </lineage>
</organism>